<evidence type="ECO:0000313" key="1">
    <source>
        <dbReference type="EMBL" id="MST79922.1"/>
    </source>
</evidence>
<accession>A0A844FP15</accession>
<keyword evidence="1" id="KW-0489">Methyltransferase</keyword>
<dbReference type="EMBL" id="VUMW01000012">
    <property type="protein sequence ID" value="MST79922.1"/>
    <property type="molecule type" value="Genomic_DNA"/>
</dbReference>
<organism evidence="1 2">
    <name type="scientific">Lactobacillus equicursoris</name>
    <dbReference type="NCBI Taxonomy" id="420645"/>
    <lineage>
        <taxon>Bacteria</taxon>
        <taxon>Bacillati</taxon>
        <taxon>Bacillota</taxon>
        <taxon>Bacilli</taxon>
        <taxon>Lactobacillales</taxon>
        <taxon>Lactobacillaceae</taxon>
        <taxon>Lactobacillus</taxon>
    </lineage>
</organism>
<name>A0A844FP15_9LACO</name>
<protein>
    <submittedName>
        <fullName evidence="1">SAM-dependent methyltransferase</fullName>
    </submittedName>
</protein>
<dbReference type="RefSeq" id="WP_154486885.1">
    <property type="nucleotide sequence ID" value="NZ_VUMW01000012.1"/>
</dbReference>
<dbReference type="Proteomes" id="UP000452141">
    <property type="component" value="Unassembled WGS sequence"/>
</dbReference>
<sequence length="248" mass="28122">MTEFIEKIKDLGVGFTDPEIARQVAEIELLDSVVQGQRLLASAPGKLGLSDRKMGELSWEMSDEDYSRLKTLNKLFNNVRQYLSLQYGIWSVPNFETANLLKEELSVETALEVMAGNAYWSKALSDAGVQVWATDSLEWAKTSQTGSKPFYRVEDLPADQAVKKYAAVDLILCSWAPNFGQADLDLIQARQYYAPRAKLVFIGEKNGATNSSEFWQKTKFVKSDSLKKINRSFKSYDFIKEQIFEVKQ</sequence>
<comment type="caution">
    <text evidence="1">The sequence shown here is derived from an EMBL/GenBank/DDBJ whole genome shotgun (WGS) entry which is preliminary data.</text>
</comment>
<dbReference type="GO" id="GO:0008168">
    <property type="term" value="F:methyltransferase activity"/>
    <property type="evidence" value="ECO:0007669"/>
    <property type="project" value="UniProtKB-KW"/>
</dbReference>
<keyword evidence="1" id="KW-0808">Transferase</keyword>
<proteinExistence type="predicted"/>
<dbReference type="AlphaFoldDB" id="A0A844FP15"/>
<evidence type="ECO:0000313" key="2">
    <source>
        <dbReference type="Proteomes" id="UP000452141"/>
    </source>
</evidence>
<gene>
    <name evidence="1" type="ORF">FYJ61_05500</name>
</gene>
<dbReference type="GO" id="GO:0032259">
    <property type="term" value="P:methylation"/>
    <property type="evidence" value="ECO:0007669"/>
    <property type="project" value="UniProtKB-KW"/>
</dbReference>
<reference evidence="1 2" key="1">
    <citation type="submission" date="2019-08" db="EMBL/GenBank/DDBJ databases">
        <title>In-depth cultivation of the pig gut microbiome towards novel bacterial diversity and tailored functional studies.</title>
        <authorList>
            <person name="Wylensek D."/>
            <person name="Hitch T.C.A."/>
            <person name="Clavel T."/>
        </authorList>
    </citation>
    <scope>NUCLEOTIDE SEQUENCE [LARGE SCALE GENOMIC DNA]</scope>
    <source>
        <strain evidence="1 2">WCA-470BD-2E</strain>
    </source>
</reference>